<evidence type="ECO:0000259" key="5">
    <source>
        <dbReference type="Pfam" id="PF24861"/>
    </source>
</evidence>
<feature type="domain" description="Sucrose synthase EPBD" evidence="6">
    <location>
        <begin position="144"/>
        <end position="209"/>
    </location>
</feature>
<dbReference type="EMBL" id="UOGA01000118">
    <property type="protein sequence ID" value="VAX18205.1"/>
    <property type="molecule type" value="Genomic_DNA"/>
</dbReference>
<accession>A0A3B1CHG4</accession>
<feature type="non-terminal residue" evidence="7">
    <location>
        <position position="210"/>
    </location>
</feature>
<dbReference type="Pfam" id="PF24861">
    <property type="entry name" value="SUS_N"/>
    <property type="match status" value="1"/>
</dbReference>
<evidence type="ECO:0000256" key="3">
    <source>
        <dbReference type="ARBA" id="ARBA00022679"/>
    </source>
</evidence>
<reference evidence="7" key="1">
    <citation type="submission" date="2018-06" db="EMBL/GenBank/DDBJ databases">
        <authorList>
            <person name="Zhirakovskaya E."/>
        </authorList>
    </citation>
    <scope>NUCLEOTIDE SEQUENCE</scope>
</reference>
<evidence type="ECO:0000313" key="7">
    <source>
        <dbReference type="EMBL" id="VAX18205.1"/>
    </source>
</evidence>
<dbReference type="AlphaFoldDB" id="A0A3B1CHG4"/>
<dbReference type="GO" id="GO:0016157">
    <property type="term" value="F:sucrose synthase activity"/>
    <property type="evidence" value="ECO:0007669"/>
    <property type="project" value="UniProtKB-EC"/>
</dbReference>
<feature type="domain" description="Sucrose synthase N-terminal" evidence="5">
    <location>
        <begin position="3"/>
        <end position="110"/>
    </location>
</feature>
<protein>
    <recommendedName>
        <fullName evidence="1">sucrose synthase</fullName>
        <ecNumber evidence="1">2.4.1.13</ecNumber>
    </recommendedName>
</protein>
<dbReference type="InterPro" id="IPR056736">
    <property type="entry name" value="SUS_EPBD"/>
</dbReference>
<evidence type="ECO:0000256" key="1">
    <source>
        <dbReference type="ARBA" id="ARBA00012540"/>
    </source>
</evidence>
<organism evidence="7">
    <name type="scientific">hydrothermal vent metagenome</name>
    <dbReference type="NCBI Taxonomy" id="652676"/>
    <lineage>
        <taxon>unclassified sequences</taxon>
        <taxon>metagenomes</taxon>
        <taxon>ecological metagenomes</taxon>
    </lineage>
</organism>
<dbReference type="PANTHER" id="PTHR45839">
    <property type="match status" value="1"/>
</dbReference>
<evidence type="ECO:0000256" key="2">
    <source>
        <dbReference type="ARBA" id="ARBA00022676"/>
    </source>
</evidence>
<gene>
    <name evidence="7" type="ORF">MNBD_NITROSPINAE04-104</name>
</gene>
<dbReference type="EC" id="2.4.1.13" evidence="1"/>
<evidence type="ECO:0000256" key="4">
    <source>
        <dbReference type="ARBA" id="ARBA00049030"/>
    </source>
</evidence>
<keyword evidence="3" id="KW-0808">Transferase</keyword>
<proteinExistence type="predicted"/>
<dbReference type="PANTHER" id="PTHR45839:SF7">
    <property type="entry name" value="SUCROSE SYNTHASE 1"/>
    <property type="match status" value="1"/>
</dbReference>
<dbReference type="Gene3D" id="3.10.450.330">
    <property type="match status" value="1"/>
</dbReference>
<dbReference type="Gene3D" id="1.20.120.1230">
    <property type="match status" value="1"/>
</dbReference>
<comment type="catalytic activity">
    <reaction evidence="4">
        <text>an NDP-alpha-D-glucose + D-fructose = a ribonucleoside 5'-diphosphate + sucrose + H(+)</text>
        <dbReference type="Rhea" id="RHEA:16241"/>
        <dbReference type="ChEBI" id="CHEBI:15378"/>
        <dbReference type="ChEBI" id="CHEBI:17992"/>
        <dbReference type="ChEBI" id="CHEBI:37721"/>
        <dbReference type="ChEBI" id="CHEBI:57930"/>
        <dbReference type="ChEBI" id="CHEBI:76533"/>
        <dbReference type="EC" id="2.4.1.13"/>
    </reaction>
</comment>
<evidence type="ECO:0000259" key="6">
    <source>
        <dbReference type="Pfam" id="PF24862"/>
    </source>
</evidence>
<sequence>MDKKILKYFKRYPNQVKLLLERYVGIDKPLLLQSELWDEFEQFCSDNDLQHMLDSPLATLIRSAQEAAIDQDGIFMAIRPLVARWEYFRFTPDELKIEEVDVAKYLERKEKIVNGHEESFTLEIDLGPFGRGFPYLRESRSIGRGVEFLNRKLSSELFMELGNGDRRLLDFMSVHQYNGAQLLLNGKIKEVAELRRALRIADEYLETQPV</sequence>
<dbReference type="GO" id="GO:0005985">
    <property type="term" value="P:sucrose metabolic process"/>
    <property type="evidence" value="ECO:0007669"/>
    <property type="project" value="InterPro"/>
</dbReference>
<keyword evidence="2" id="KW-0328">Glycosyltransferase</keyword>
<dbReference type="Pfam" id="PF24862">
    <property type="entry name" value="SUS_EPBD"/>
    <property type="match status" value="1"/>
</dbReference>
<dbReference type="InterPro" id="IPR056735">
    <property type="entry name" value="SUS_N"/>
</dbReference>
<dbReference type="InterPro" id="IPR012820">
    <property type="entry name" value="Sucrose_synthase_pln/cyn"/>
</dbReference>
<name>A0A3B1CHG4_9ZZZZ</name>